<accession>A0A2D2W4D6</accession>
<sequence length="90" mass="10242">MTVPELTGTDAEFRARIASAPASEVYRIQDFLSDASRHPCIMGNVELAASIARRLGYVVMDLDARWRGLWFHRDNIPMANRMEKILKSSF</sequence>
<reference evidence="1 2" key="1">
    <citation type="submission" date="2017-09" db="EMBL/GenBank/DDBJ databases">
        <authorList>
            <person name="Pradhan P."/>
            <person name="Aluri L.S."/>
            <person name="Anandarajan D."/>
            <person name="Beiriger J.C."/>
            <person name="Bethamcharla R."/>
            <person name="Betini N."/>
            <person name="Bhatt S.D."/>
            <person name="Chengalvala S."/>
            <person name="Cox N.E."/>
            <person name="Delvadia B.P."/>
            <person name="Desai A.S."/>
            <person name="Devaney A.M."/>
            <person name="Doyle B.K."/>
            <person name="Edgerton A.O."/>
            <person name="Erlich M.C."/>
            <person name="Fitzpatrick K.C."/>
            <person name="Gajjar E.A."/>
            <person name="Ganguly A."/>
            <person name="Gill R.S."/>
            <person name="Goldman M.G."/>
            <person name="Good P.M."/>
            <person name="Gupta N."/>
            <person name="Haddad L.M."/>
            <person name="Han E.J."/>
            <person name="Jain S."/>
            <person name="Jiang A."/>
            <person name="Jurgielewicz A.D."/>
            <person name="Kainth D.K."/>
            <person name="Karam J.M."/>
            <person name="Kodavatiganti M."/>
            <person name="Kriete S.J."/>
            <person name="MacDonald C.E."/>
            <person name="Maret J.P."/>
            <person name="Mathew A.E."/>
            <person name="Nako S."/>
            <person name="Natrajan M."/>
            <person name="Nishu N.M."/>
            <person name="Parikh A."/>
            <person name="Patel N."/>
            <person name="Patel P.D."/>
            <person name="Patel S."/>
            <person name="Patra K."/>
            <person name="Pumpuckdee D."/>
            <person name="Rai K."/>
            <person name="Ramanathan A."/>
            <person name="Sarkar A."/>
            <person name="Schaffer B.L."/>
            <person name="Shah P."/>
            <person name="Tata R.K."/>
            <person name="Tawfik A.H."/>
            <person name="Thuremella B.T."/>
            <person name="Toma J."/>
            <person name="Tran T.L."/>
            <person name="Veera S."/>
            <person name="Vemulapalli V.K."/>
            <person name="Vidas T.V."/>
            <person name="Vieira K.S."/>
            <person name="Vijayakumar G."/>
            <person name="Walor T.A."/>
            <person name="White C.R."/>
            <person name="Wong B.M."/>
            <person name="Zhao Sl."/>
            <person name="McDonald M.T."/>
            <person name="Dalia R."/>
            <person name="Little J.L."/>
            <person name="Gurney S.M.R."/>
            <person name="Bollivar D.W."/>
            <person name="Garlena R.A."/>
            <person name="Russell D.A."/>
            <person name="Pope W.H."/>
            <person name="Jacobs-Sera D."/>
            <person name="Hendrix R.W."/>
            <person name="Hatfull G.F."/>
        </authorList>
    </citation>
    <scope>NUCLEOTIDE SEQUENCE [LARGE SCALE GENOMIC DNA]</scope>
</reference>
<evidence type="ECO:0000313" key="2">
    <source>
        <dbReference type="Proteomes" id="UP000240916"/>
    </source>
</evidence>
<evidence type="ECO:0000313" key="1">
    <source>
        <dbReference type="EMBL" id="ATS93057.1"/>
    </source>
</evidence>
<name>A0A2D2W4D6_9CAUD</name>
<dbReference type="Proteomes" id="UP000240916">
    <property type="component" value="Segment"/>
</dbReference>
<dbReference type="EMBL" id="MF919534">
    <property type="protein sequence ID" value="ATS93057.1"/>
    <property type="molecule type" value="Genomic_DNA"/>
</dbReference>
<proteinExistence type="predicted"/>
<organism evidence="1 2">
    <name type="scientific">Mycobacterium phage Superphikiman</name>
    <dbReference type="NCBI Taxonomy" id="2041551"/>
    <lineage>
        <taxon>Viruses</taxon>
        <taxon>Duplodnaviria</taxon>
        <taxon>Heunggongvirae</taxon>
        <taxon>Uroviricota</taxon>
        <taxon>Caudoviricetes</taxon>
        <taxon>Omegavirus</taxon>
        <taxon>Omegavirus courthouse</taxon>
    </lineage>
</organism>
<gene>
    <name evidence="1" type="ORF">SEA_SUPERPHIKIMAN_219</name>
</gene>
<protein>
    <submittedName>
        <fullName evidence="1">Uncharacterized protein</fullName>
    </submittedName>
</protein>